<proteinExistence type="predicted"/>
<evidence type="ECO:0000313" key="5">
    <source>
        <dbReference type="EMBL" id="TDC35832.1"/>
    </source>
</evidence>
<dbReference type="InterPro" id="IPR024412">
    <property type="entry name" value="Lsr2_dim_dom"/>
</dbReference>
<dbReference type="GO" id="GO:0003677">
    <property type="term" value="F:DNA binding"/>
    <property type="evidence" value="ECO:0007669"/>
    <property type="project" value="UniProtKB-KW"/>
</dbReference>
<sequence>MVDTMAKRSVVESDLSKRPNAATVTFAVGDEWYEIDLTAKERREFEADLKKYVQAGRRAEPRKQRQVPEMTPEERETIRAWGRDNGFNAQGMGRISKELQAAYDEAHGIDTASRKAAPKPRRSAGPEVPAMTPEERETIRAWGRDNGFNAQGRGRISKELQAAYDEAHGIARER</sequence>
<organism evidence="5 6">
    <name type="scientific">Kribbella albertanoniae</name>
    <dbReference type="NCBI Taxonomy" id="1266829"/>
    <lineage>
        <taxon>Bacteria</taxon>
        <taxon>Bacillati</taxon>
        <taxon>Actinomycetota</taxon>
        <taxon>Actinomycetes</taxon>
        <taxon>Propionibacteriales</taxon>
        <taxon>Kribbellaceae</taxon>
        <taxon>Kribbella</taxon>
    </lineage>
</organism>
<dbReference type="OrthoDB" id="3197455at2"/>
<evidence type="ECO:0000256" key="1">
    <source>
        <dbReference type="ARBA" id="ARBA00023125"/>
    </source>
</evidence>
<dbReference type="Pfam" id="PF23359">
    <property type="entry name" value="Lsr2_DNA-bd"/>
    <property type="match status" value="1"/>
</dbReference>
<dbReference type="EMBL" id="SMKA01000001">
    <property type="protein sequence ID" value="TDC35832.1"/>
    <property type="molecule type" value="Genomic_DNA"/>
</dbReference>
<feature type="domain" description="Lsr2 dimerization" evidence="3">
    <location>
        <begin position="5"/>
        <end position="59"/>
    </location>
</feature>
<evidence type="ECO:0000259" key="4">
    <source>
        <dbReference type="Pfam" id="PF23359"/>
    </source>
</evidence>
<feature type="region of interest" description="Disordered" evidence="2">
    <location>
        <begin position="106"/>
        <end position="134"/>
    </location>
</feature>
<gene>
    <name evidence="5" type="ORF">E1261_00465</name>
</gene>
<dbReference type="InterPro" id="IPR036625">
    <property type="entry name" value="E3-bd_dom_sf"/>
</dbReference>
<dbReference type="Proteomes" id="UP000295075">
    <property type="component" value="Unassembled WGS sequence"/>
</dbReference>
<keyword evidence="6" id="KW-1185">Reference proteome</keyword>
<dbReference type="Gene3D" id="4.10.320.10">
    <property type="entry name" value="E3-binding domain"/>
    <property type="match status" value="2"/>
</dbReference>
<feature type="domain" description="Lsr2 DNA-binding" evidence="4">
    <location>
        <begin position="135"/>
        <end position="167"/>
    </location>
</feature>
<dbReference type="GO" id="GO:0016746">
    <property type="term" value="F:acyltransferase activity"/>
    <property type="evidence" value="ECO:0007669"/>
    <property type="project" value="InterPro"/>
</dbReference>
<accession>A0A4R4QKP2</accession>
<evidence type="ECO:0000259" key="3">
    <source>
        <dbReference type="Pfam" id="PF11774"/>
    </source>
</evidence>
<evidence type="ECO:0000313" key="6">
    <source>
        <dbReference type="Proteomes" id="UP000295075"/>
    </source>
</evidence>
<evidence type="ECO:0000256" key="2">
    <source>
        <dbReference type="SAM" id="MobiDB-lite"/>
    </source>
</evidence>
<protein>
    <submittedName>
        <fullName evidence="5">Lsr2 family protein</fullName>
    </submittedName>
</protein>
<comment type="caution">
    <text evidence="5">The sequence shown here is derived from an EMBL/GenBank/DDBJ whole genome shotgun (WGS) entry which is preliminary data.</text>
</comment>
<keyword evidence="1" id="KW-0238">DNA-binding</keyword>
<dbReference type="AlphaFoldDB" id="A0A4R4QKP2"/>
<feature type="region of interest" description="Disordered" evidence="2">
    <location>
        <begin position="56"/>
        <end position="75"/>
    </location>
</feature>
<dbReference type="InterPro" id="IPR042261">
    <property type="entry name" value="Lsr2-like_dimerization"/>
</dbReference>
<dbReference type="InterPro" id="IPR055370">
    <property type="entry name" value="Lsr2_DNA-bd"/>
</dbReference>
<name>A0A4R4QKP2_9ACTN</name>
<reference evidence="5 6" key="1">
    <citation type="submission" date="2019-03" db="EMBL/GenBank/DDBJ databases">
        <title>Draft genome sequences of novel Actinobacteria.</title>
        <authorList>
            <person name="Sahin N."/>
            <person name="Ay H."/>
            <person name="Saygin H."/>
        </authorList>
    </citation>
    <scope>NUCLEOTIDE SEQUENCE [LARGE SCALE GENOMIC DNA]</scope>
    <source>
        <strain evidence="5 6">JCM 30547</strain>
    </source>
</reference>
<dbReference type="Gene3D" id="3.30.60.230">
    <property type="entry name" value="Lsr2, dimerization domain"/>
    <property type="match status" value="1"/>
</dbReference>
<dbReference type="Pfam" id="PF11774">
    <property type="entry name" value="Lsr2"/>
    <property type="match status" value="1"/>
</dbReference>